<evidence type="ECO:0000256" key="1">
    <source>
        <dbReference type="SAM" id="Phobius"/>
    </source>
</evidence>
<feature type="transmembrane region" description="Helical" evidence="1">
    <location>
        <begin position="325"/>
        <end position="345"/>
    </location>
</feature>
<evidence type="ECO:0000313" key="3">
    <source>
        <dbReference type="Proteomes" id="UP001146120"/>
    </source>
</evidence>
<dbReference type="Proteomes" id="UP001146120">
    <property type="component" value="Unassembled WGS sequence"/>
</dbReference>
<feature type="transmembrane region" description="Helical" evidence="1">
    <location>
        <begin position="74"/>
        <end position="94"/>
    </location>
</feature>
<protein>
    <submittedName>
        <fullName evidence="2">Uncharacterized protein</fullName>
    </submittedName>
</protein>
<feature type="transmembrane region" description="Helical" evidence="1">
    <location>
        <begin position="100"/>
        <end position="118"/>
    </location>
</feature>
<gene>
    <name evidence="2" type="ORF">N0F65_004236</name>
</gene>
<keyword evidence="1" id="KW-0812">Transmembrane</keyword>
<organism evidence="2 3">
    <name type="scientific">Lagenidium giganteum</name>
    <dbReference type="NCBI Taxonomy" id="4803"/>
    <lineage>
        <taxon>Eukaryota</taxon>
        <taxon>Sar</taxon>
        <taxon>Stramenopiles</taxon>
        <taxon>Oomycota</taxon>
        <taxon>Peronosporomycetes</taxon>
        <taxon>Pythiales</taxon>
        <taxon>Pythiaceae</taxon>
    </lineage>
</organism>
<feature type="transmembrane region" description="Helical" evidence="1">
    <location>
        <begin position="419"/>
        <end position="443"/>
    </location>
</feature>
<feature type="transmembrane region" description="Helical" evidence="1">
    <location>
        <begin position="463"/>
        <end position="483"/>
    </location>
</feature>
<evidence type="ECO:0000313" key="2">
    <source>
        <dbReference type="EMBL" id="DBA04128.1"/>
    </source>
</evidence>
<feature type="transmembrane region" description="Helical" evidence="1">
    <location>
        <begin position="149"/>
        <end position="169"/>
    </location>
</feature>
<feature type="transmembrane region" description="Helical" evidence="1">
    <location>
        <begin position="293"/>
        <end position="313"/>
    </location>
</feature>
<feature type="transmembrane region" description="Helical" evidence="1">
    <location>
        <begin position="378"/>
        <end position="398"/>
    </location>
</feature>
<dbReference type="AlphaFoldDB" id="A0AAV2ZH03"/>
<name>A0AAV2ZH03_9STRA</name>
<comment type="caution">
    <text evidence="2">The sequence shown here is derived from an EMBL/GenBank/DDBJ whole genome shotgun (WGS) entry which is preliminary data.</text>
</comment>
<sequence length="554" mass="63170">MCTNVVRPTAILEGDELAESQVEPLSPADLADYVYDVVEEHALPTIDCSKSIKAALLSKQGLRRLNRFLHRFKGVFALSYAVGLVLGLALLFLHAQTYEFWFFSCINVLTSILLGIYLNDLRWVSLLVACLGYQNVIVIDANFRAVRFSLSASIFASLLHCGWVIYILLGMVDGGQHFQLIQTAQRVVAGEDVLTNGLATLSLLLFRNGYRKQTSVKRLGKNSSLVQCISYRCTVFLRRRRRVSEPLPLFHTRAPHTISTTTQMRYVPLTISFNACQTVWPFKSLSPDQFPHWFLRLLNSCGITGALLVIAAFPVSQLQEPRLATLVSVGAFVSSLAFCGTHLALYQRGLLYHLCSSFDFLFLSTQLTLAHLCVCDMFYWSATCFAIVACWMWIHWVLTLDALTPVMRAKLAFHVRHALLVAVLFVVALVWLCVELVFCGNWHLQDQAVFNVPFKDRRIKLLVVPFFFSRLLPIMSWSCRVIWRIWNRQNGELVVIQGNVAYEEYHVAYKPDQPTKRNIRRSLQLLRHRVHPRNSRYRRNHNVAVRSAEADSNI</sequence>
<keyword evidence="1" id="KW-0472">Membrane</keyword>
<accession>A0AAV2ZH03</accession>
<reference evidence="2" key="1">
    <citation type="submission" date="2022-11" db="EMBL/GenBank/DDBJ databases">
        <authorList>
            <person name="Morgan W.R."/>
            <person name="Tartar A."/>
        </authorList>
    </citation>
    <scope>NUCLEOTIDE SEQUENCE</scope>
    <source>
        <strain evidence="2">ARSEF 373</strain>
    </source>
</reference>
<keyword evidence="1" id="KW-1133">Transmembrane helix</keyword>
<reference evidence="2" key="2">
    <citation type="journal article" date="2023" name="Microbiol Resour">
        <title>Decontamination and Annotation of the Draft Genome Sequence of the Oomycete Lagenidium giganteum ARSEF 373.</title>
        <authorList>
            <person name="Morgan W.R."/>
            <person name="Tartar A."/>
        </authorList>
    </citation>
    <scope>NUCLEOTIDE SEQUENCE</scope>
    <source>
        <strain evidence="2">ARSEF 373</strain>
    </source>
</reference>
<keyword evidence="3" id="KW-1185">Reference proteome</keyword>
<proteinExistence type="predicted"/>
<dbReference type="EMBL" id="DAKRPA010000011">
    <property type="protein sequence ID" value="DBA04128.1"/>
    <property type="molecule type" value="Genomic_DNA"/>
</dbReference>